<dbReference type="InterPro" id="IPR011527">
    <property type="entry name" value="ABC1_TM_dom"/>
</dbReference>
<proteinExistence type="inferred from homology"/>
<evidence type="ECO:0000256" key="6">
    <source>
        <dbReference type="ARBA" id="ARBA00022989"/>
    </source>
</evidence>
<dbReference type="PANTHER" id="PTHR11384:SF55">
    <property type="entry name" value="ATP-BINDING CASSETTE TRANSPORTER"/>
    <property type="match status" value="1"/>
</dbReference>
<sequence>MAERQPSSKWGDRLRLFRVRARVRCFRKRRDDLDDDLLTQDLESDPKSREALEAESSVLHSALFLTRSFFADPLIGRRAICLSAVSVILLLAEISCFLYFSKVQGNYMTALQQKDVDGFYHGLWMVGVVIMVISPIIALHEYTGGVLRMWWRSSLTKRLAKSYLSNSGAGQSHSLFYRLAISGEIDNPDQRICQDIADFVDVAFRLVQDTLRTFLSIMGFAGVLYSISPMICVYVVVYALFGTLVSALGFGPWIAHFQHKRVRQEADLRYGLIRVRENAESVAFFRGGEAEWSNFSDHFTSLLDTIYKGILVSSGYSVFNRTFHWATFAVSPLLVGPAYLRGEVPFGAISQTSMAFGSIFGGLTLIMDRIESLSNVAVRIRRLQALELALQRGEDNVKAAQLPGFAGKSCIASQELSASDPAVLRLREVTLLTPPRNEVIQQTLSRQLSLELCGGQSLLIVGESGIGKSSLLRAIAGLWSDGSGHIDLCSRDSVFFMPQKPYMFLGSLRDQLLYPHVRDSITTDAQIVDALRQVNLGSLLDHHNLSDTKDWASLLSLGQQQRINFARVLLRPQVQLALIDEGTSACDPANEAQLYRLLQQRLRSYVSVGHRPALQQFHSHVLWMSQAGQPGQAGPVAEASSAARQVSSGPTSFRKLTMAEYQQANLSNQL</sequence>
<evidence type="ECO:0000259" key="10">
    <source>
        <dbReference type="PROSITE" id="PS50929"/>
    </source>
</evidence>
<dbReference type="InterPro" id="IPR003439">
    <property type="entry name" value="ABC_transporter-like_ATP-bd"/>
</dbReference>
<evidence type="ECO:0000256" key="8">
    <source>
        <dbReference type="SAM" id="Phobius"/>
    </source>
</evidence>
<keyword evidence="2" id="KW-0813">Transport</keyword>
<feature type="domain" description="ABC transmembrane type-1" evidence="10">
    <location>
        <begin position="84"/>
        <end position="375"/>
    </location>
</feature>
<dbReference type="Pfam" id="PF06472">
    <property type="entry name" value="ABC_membrane_2"/>
    <property type="match status" value="1"/>
</dbReference>
<evidence type="ECO:0000256" key="2">
    <source>
        <dbReference type="ARBA" id="ARBA00022448"/>
    </source>
</evidence>
<dbReference type="GO" id="GO:0016020">
    <property type="term" value="C:membrane"/>
    <property type="evidence" value="ECO:0007669"/>
    <property type="project" value="InterPro"/>
</dbReference>
<accession>A0A813K1U6</accession>
<dbReference type="GO" id="GO:0005524">
    <property type="term" value="F:ATP binding"/>
    <property type="evidence" value="ECO:0007669"/>
    <property type="project" value="UniProtKB-KW"/>
</dbReference>
<evidence type="ECO:0000256" key="1">
    <source>
        <dbReference type="ARBA" id="ARBA00008575"/>
    </source>
</evidence>
<dbReference type="PROSITE" id="PS00211">
    <property type="entry name" value="ABC_TRANSPORTER_1"/>
    <property type="match status" value="1"/>
</dbReference>
<keyword evidence="6 8" id="KW-1133">Transmembrane helix</keyword>
<evidence type="ECO:0000313" key="11">
    <source>
        <dbReference type="EMBL" id="CAE8619571.1"/>
    </source>
</evidence>
<feature type="domain" description="ABC transporter" evidence="9">
    <location>
        <begin position="424"/>
        <end position="658"/>
    </location>
</feature>
<dbReference type="GO" id="GO:0140359">
    <property type="term" value="F:ABC-type transporter activity"/>
    <property type="evidence" value="ECO:0007669"/>
    <property type="project" value="InterPro"/>
</dbReference>
<feature type="transmembrane region" description="Helical" evidence="8">
    <location>
        <begin position="79"/>
        <end position="100"/>
    </location>
</feature>
<dbReference type="Proteomes" id="UP000654075">
    <property type="component" value="Unassembled WGS sequence"/>
</dbReference>
<evidence type="ECO:0000256" key="7">
    <source>
        <dbReference type="ARBA" id="ARBA00023136"/>
    </source>
</evidence>
<protein>
    <submittedName>
        <fullName evidence="12">Uncharacterized protein</fullName>
    </submittedName>
</protein>
<evidence type="ECO:0000256" key="5">
    <source>
        <dbReference type="ARBA" id="ARBA00022840"/>
    </source>
</evidence>
<keyword evidence="7 8" id="KW-0472">Membrane</keyword>
<keyword evidence="4" id="KW-0547">Nucleotide-binding</keyword>
<dbReference type="EMBL" id="CAJNNW010027225">
    <property type="protein sequence ID" value="CAE8690248.1"/>
    <property type="molecule type" value="Genomic_DNA"/>
</dbReference>
<keyword evidence="14" id="KW-1185">Reference proteome</keyword>
<dbReference type="SUPFAM" id="SSF52540">
    <property type="entry name" value="P-loop containing nucleoside triphosphate hydrolases"/>
    <property type="match status" value="1"/>
</dbReference>
<dbReference type="Gene3D" id="3.40.50.300">
    <property type="entry name" value="P-loop containing nucleotide triphosphate hydrolases"/>
    <property type="match status" value="1"/>
</dbReference>
<dbReference type="AlphaFoldDB" id="A0A813K1U6"/>
<organism evidence="12 13">
    <name type="scientific">Polarella glacialis</name>
    <name type="common">Dinoflagellate</name>
    <dbReference type="NCBI Taxonomy" id="89957"/>
    <lineage>
        <taxon>Eukaryota</taxon>
        <taxon>Sar</taxon>
        <taxon>Alveolata</taxon>
        <taxon>Dinophyceae</taxon>
        <taxon>Suessiales</taxon>
        <taxon>Suessiaceae</taxon>
        <taxon>Polarella</taxon>
    </lineage>
</organism>
<evidence type="ECO:0000313" key="14">
    <source>
        <dbReference type="Proteomes" id="UP000654075"/>
    </source>
</evidence>
<dbReference type="OrthoDB" id="422637at2759"/>
<dbReference type="EMBL" id="CAJNNV010027173">
    <property type="protein sequence ID" value="CAE8619571.1"/>
    <property type="molecule type" value="Genomic_DNA"/>
</dbReference>
<gene>
    <name evidence="11" type="ORF">PGLA1383_LOCUS37157</name>
    <name evidence="12" type="ORF">PGLA2088_LOCUS26863</name>
</gene>
<evidence type="ECO:0000259" key="9">
    <source>
        <dbReference type="PROSITE" id="PS50893"/>
    </source>
</evidence>
<evidence type="ECO:0000313" key="13">
    <source>
        <dbReference type="Proteomes" id="UP000626109"/>
    </source>
</evidence>
<dbReference type="InterPro" id="IPR036640">
    <property type="entry name" value="ABC1_TM_sf"/>
</dbReference>
<dbReference type="InterPro" id="IPR027417">
    <property type="entry name" value="P-loop_NTPase"/>
</dbReference>
<keyword evidence="5" id="KW-0067">ATP-binding</keyword>
<dbReference type="Gene3D" id="1.20.1560.10">
    <property type="entry name" value="ABC transporter type 1, transmembrane domain"/>
    <property type="match status" value="1"/>
</dbReference>
<dbReference type="Pfam" id="PF00005">
    <property type="entry name" value="ABC_tran"/>
    <property type="match status" value="1"/>
</dbReference>
<dbReference type="Proteomes" id="UP000626109">
    <property type="component" value="Unassembled WGS sequence"/>
</dbReference>
<dbReference type="SMART" id="SM00382">
    <property type="entry name" value="AAA"/>
    <property type="match status" value="1"/>
</dbReference>
<dbReference type="InterPro" id="IPR050835">
    <property type="entry name" value="ABC_transporter_sub-D"/>
</dbReference>
<reference evidence="12" key="1">
    <citation type="submission" date="2021-02" db="EMBL/GenBank/DDBJ databases">
        <authorList>
            <person name="Dougan E. K."/>
            <person name="Rhodes N."/>
            <person name="Thang M."/>
            <person name="Chan C."/>
        </authorList>
    </citation>
    <scope>NUCLEOTIDE SEQUENCE</scope>
</reference>
<dbReference type="InterPro" id="IPR003593">
    <property type="entry name" value="AAA+_ATPase"/>
</dbReference>
<keyword evidence="3 8" id="KW-0812">Transmembrane</keyword>
<evidence type="ECO:0000256" key="3">
    <source>
        <dbReference type="ARBA" id="ARBA00022692"/>
    </source>
</evidence>
<comment type="similarity">
    <text evidence="1">Belongs to the ABC transporter superfamily. ABCD family. Peroxisomal fatty acyl CoA transporter (TC 3.A.1.203) subfamily.</text>
</comment>
<dbReference type="PANTHER" id="PTHR11384">
    <property type="entry name" value="ATP-BINDING CASSETTE, SUB-FAMILY D MEMBER"/>
    <property type="match status" value="1"/>
</dbReference>
<dbReference type="PROSITE" id="PS50929">
    <property type="entry name" value="ABC_TM1F"/>
    <property type="match status" value="1"/>
</dbReference>
<dbReference type="InterPro" id="IPR017871">
    <property type="entry name" value="ABC_transporter-like_CS"/>
</dbReference>
<name>A0A813K1U6_POLGL</name>
<dbReference type="CDD" id="cd03223">
    <property type="entry name" value="ABCD_peroxisomal_ALDP"/>
    <property type="match status" value="1"/>
</dbReference>
<evidence type="ECO:0000256" key="4">
    <source>
        <dbReference type="ARBA" id="ARBA00022741"/>
    </source>
</evidence>
<comment type="caution">
    <text evidence="12">The sequence shown here is derived from an EMBL/GenBank/DDBJ whole genome shotgun (WGS) entry which is preliminary data.</text>
</comment>
<evidence type="ECO:0000313" key="12">
    <source>
        <dbReference type="EMBL" id="CAE8690248.1"/>
    </source>
</evidence>
<dbReference type="OMA" id="LDGIDQY"/>
<dbReference type="PROSITE" id="PS50893">
    <property type="entry name" value="ABC_TRANSPORTER_2"/>
    <property type="match status" value="1"/>
</dbReference>
<dbReference type="GO" id="GO:0016887">
    <property type="term" value="F:ATP hydrolysis activity"/>
    <property type="evidence" value="ECO:0007669"/>
    <property type="project" value="InterPro"/>
</dbReference>
<feature type="transmembrane region" description="Helical" evidence="8">
    <location>
        <begin position="120"/>
        <end position="139"/>
    </location>
</feature>
<dbReference type="SUPFAM" id="SSF90123">
    <property type="entry name" value="ABC transporter transmembrane region"/>
    <property type="match status" value="1"/>
</dbReference>